<dbReference type="Pfam" id="PF03140">
    <property type="entry name" value="DUF247"/>
    <property type="match status" value="2"/>
</dbReference>
<reference evidence="3" key="1">
    <citation type="submission" date="2025-08" db="UniProtKB">
        <authorList>
            <consortium name="RefSeq"/>
        </authorList>
    </citation>
    <scope>IDENTIFICATION</scope>
    <source>
        <tissue evidence="3">Fruit stalk</tissue>
    </source>
</reference>
<keyword evidence="1" id="KW-0472">Membrane</keyword>
<dbReference type="PANTHER" id="PTHR31170">
    <property type="entry name" value="BNAC04G53230D PROTEIN"/>
    <property type="match status" value="1"/>
</dbReference>
<proteinExistence type="predicted"/>
<evidence type="ECO:0000313" key="3">
    <source>
        <dbReference type="RefSeq" id="XP_022722246.1"/>
    </source>
</evidence>
<dbReference type="PANTHER" id="PTHR31170:SF17">
    <property type="match status" value="1"/>
</dbReference>
<gene>
    <name evidence="3" type="primary">LOC111279565</name>
</gene>
<dbReference type="KEGG" id="dzi:111279565"/>
<keyword evidence="1" id="KW-0812">Transmembrane</keyword>
<evidence type="ECO:0000313" key="2">
    <source>
        <dbReference type="Proteomes" id="UP000515121"/>
    </source>
</evidence>
<dbReference type="OrthoDB" id="672127at2759"/>
<keyword evidence="2" id="KW-1185">Reference proteome</keyword>
<accession>A0A6P5X340</accession>
<dbReference type="AlphaFoldDB" id="A0A6P5X340"/>
<dbReference type="Proteomes" id="UP000515121">
    <property type="component" value="Unplaced"/>
</dbReference>
<organism evidence="2 3">
    <name type="scientific">Durio zibethinus</name>
    <name type="common">Durian</name>
    <dbReference type="NCBI Taxonomy" id="66656"/>
    <lineage>
        <taxon>Eukaryota</taxon>
        <taxon>Viridiplantae</taxon>
        <taxon>Streptophyta</taxon>
        <taxon>Embryophyta</taxon>
        <taxon>Tracheophyta</taxon>
        <taxon>Spermatophyta</taxon>
        <taxon>Magnoliopsida</taxon>
        <taxon>eudicotyledons</taxon>
        <taxon>Gunneridae</taxon>
        <taxon>Pentapetalae</taxon>
        <taxon>rosids</taxon>
        <taxon>malvids</taxon>
        <taxon>Malvales</taxon>
        <taxon>Malvaceae</taxon>
        <taxon>Helicteroideae</taxon>
        <taxon>Durio</taxon>
    </lineage>
</organism>
<dbReference type="InterPro" id="IPR004158">
    <property type="entry name" value="DUF247_pln"/>
</dbReference>
<name>A0A6P5X340_DURZI</name>
<dbReference type="RefSeq" id="XP_022722246.1">
    <property type="nucleotide sequence ID" value="XM_022866511.1"/>
</dbReference>
<protein>
    <submittedName>
        <fullName evidence="3">UPF0481 protein At3g47200-like</fullName>
    </submittedName>
</protein>
<dbReference type="GeneID" id="111279565"/>
<sequence>MKTLHFISNIVLLNLQKKLLEDPVTIDIGKMLESLSEKTSKPCISKVPNYLRQVNEKAYEPQVISIGPYHRGKDHLEAMEKQKILFLQKLLEEIEENDVSVYVMKMRELKDKAGKWYAPASDLETDDFVKVLLLDVCYDMLLVKNQLPFFVLWELFCMIERSRPDQDMIFVEAIFTIFGNRVPGKRRPEGDLKSPNLSDIKHLLDFMYHCCFHPSTSAVRARKKKFRPYNSTSEKKDREENPRDRNCFRSYIKHLLDFAYHCCFHPSTSEVEARREDNSTSEMKDGEANPRDRNCFRSYIKRLLNLSYHSCCHPSTSQKKNELNFIRCATQLKEAGIKFKLVDGNTMFDIRFENGTLHIPEIKIGDDTEPFLRNLIAYEQLFLEDRDLKHATDYMLFMDYLIDSPKDVEILCQHGIIENMLGDDKAVATMINSLGFRVVISPNFYYTEVFNKINEHRSRTWNRWMAKWDRWMENLKDKYFNSPWAFISFLAASLILLLTLLQTVISVLSYAQ</sequence>
<keyword evidence="1" id="KW-1133">Transmembrane helix</keyword>
<feature type="transmembrane region" description="Helical" evidence="1">
    <location>
        <begin position="484"/>
        <end position="511"/>
    </location>
</feature>
<evidence type="ECO:0000256" key="1">
    <source>
        <dbReference type="SAM" id="Phobius"/>
    </source>
</evidence>